<dbReference type="Pfam" id="PF13976">
    <property type="entry name" value="gag_pre-integrs"/>
    <property type="match status" value="1"/>
</dbReference>
<feature type="compositionally biased region" description="Basic and acidic residues" evidence="1">
    <location>
        <begin position="203"/>
        <end position="224"/>
    </location>
</feature>
<feature type="domain" description="Retrovirus-related Pol polyprotein from transposon TNT 1-94-like beta-barrel" evidence="3">
    <location>
        <begin position="284"/>
        <end position="368"/>
    </location>
</feature>
<evidence type="ECO:0000259" key="3">
    <source>
        <dbReference type="Pfam" id="PF22936"/>
    </source>
</evidence>
<dbReference type="Pfam" id="PF22936">
    <property type="entry name" value="Pol_BBD"/>
    <property type="match status" value="1"/>
</dbReference>
<protein>
    <recommendedName>
        <fullName evidence="6">GAG-pre-integrase domain-containing protein</fullName>
    </recommendedName>
</protein>
<sequence>MYIVLKWNPFTPEDHLIHTTRRKHDRVHAHAIVSPRDTASIYAIKHLDSWTHTDQQMSTTTAAAPDSRVPFARLSSNSNNWVSWILRAGAELKGKGVYLYATGKVPQVHEPVRKQIPSPTDPAGLAAHAAATQTESDRYDRELIRYLDWQTKDDLATSVIVKLIDETQDTSSSSRPPKTPGSRSSGTKEKCAYCKIEGHSEKVCRRKQREDTVRAEEREKMKKEMKGKHGKATAAKASTVSASRVPDSDDESSSDSDHDVKAHFTRERVFVTSLLTTESPKHVYMDSGASRHISPNLAMFDPASTRALSPPIAISTADGNIIHAKTEGTLLFDLKYDGKVERGRFERALHAPDLTTTLISVSQLTRTGIDVNFSGDVCNILDRTKQVIGQAHHTRSSLYRLTGKPVTTTETAAVASTPSIDVNLLHQRLGHLGHKNVQRLLRDKLVTGIGAVEGPET</sequence>
<gene>
    <name evidence="4" type="ORF">D9615_006319</name>
</gene>
<reference evidence="4 5" key="1">
    <citation type="journal article" date="2020" name="ISME J.">
        <title>Uncovering the hidden diversity of litter-decomposition mechanisms in mushroom-forming fungi.</title>
        <authorList>
            <person name="Floudas D."/>
            <person name="Bentzer J."/>
            <person name="Ahren D."/>
            <person name="Johansson T."/>
            <person name="Persson P."/>
            <person name="Tunlid A."/>
        </authorList>
    </citation>
    <scope>NUCLEOTIDE SEQUENCE [LARGE SCALE GENOMIC DNA]</scope>
    <source>
        <strain evidence="4 5">CBS 661.87</strain>
    </source>
</reference>
<evidence type="ECO:0000259" key="2">
    <source>
        <dbReference type="Pfam" id="PF13976"/>
    </source>
</evidence>
<feature type="compositionally biased region" description="Low complexity" evidence="1">
    <location>
        <begin position="232"/>
        <end position="243"/>
    </location>
</feature>
<dbReference type="AlphaFoldDB" id="A0A8H5M1G2"/>
<proteinExistence type="predicted"/>
<dbReference type="OrthoDB" id="413361at2759"/>
<accession>A0A8H5M1G2</accession>
<comment type="caution">
    <text evidence="4">The sequence shown here is derived from an EMBL/GenBank/DDBJ whole genome shotgun (WGS) entry which is preliminary data.</text>
</comment>
<organism evidence="4 5">
    <name type="scientific">Tricholomella constricta</name>
    <dbReference type="NCBI Taxonomy" id="117010"/>
    <lineage>
        <taxon>Eukaryota</taxon>
        <taxon>Fungi</taxon>
        <taxon>Dikarya</taxon>
        <taxon>Basidiomycota</taxon>
        <taxon>Agaricomycotina</taxon>
        <taxon>Agaricomycetes</taxon>
        <taxon>Agaricomycetidae</taxon>
        <taxon>Agaricales</taxon>
        <taxon>Tricholomatineae</taxon>
        <taxon>Lyophyllaceae</taxon>
        <taxon>Tricholomella</taxon>
    </lineage>
</organism>
<dbReference type="InterPro" id="IPR025724">
    <property type="entry name" value="GAG-pre-integrase_dom"/>
</dbReference>
<keyword evidence="5" id="KW-1185">Reference proteome</keyword>
<evidence type="ECO:0000256" key="1">
    <source>
        <dbReference type="SAM" id="MobiDB-lite"/>
    </source>
</evidence>
<dbReference type="EMBL" id="JAACJP010000024">
    <property type="protein sequence ID" value="KAF5377166.1"/>
    <property type="molecule type" value="Genomic_DNA"/>
</dbReference>
<feature type="domain" description="GAG-pre-integrase" evidence="2">
    <location>
        <begin position="398"/>
        <end position="448"/>
    </location>
</feature>
<dbReference type="InterPro" id="IPR054722">
    <property type="entry name" value="PolX-like_BBD"/>
</dbReference>
<evidence type="ECO:0000313" key="5">
    <source>
        <dbReference type="Proteomes" id="UP000565441"/>
    </source>
</evidence>
<dbReference type="Proteomes" id="UP000565441">
    <property type="component" value="Unassembled WGS sequence"/>
</dbReference>
<evidence type="ECO:0000313" key="4">
    <source>
        <dbReference type="EMBL" id="KAF5377166.1"/>
    </source>
</evidence>
<feature type="compositionally biased region" description="Polar residues" evidence="1">
    <location>
        <begin position="169"/>
        <end position="185"/>
    </location>
</feature>
<evidence type="ECO:0008006" key="6">
    <source>
        <dbReference type="Google" id="ProtNLM"/>
    </source>
</evidence>
<feature type="region of interest" description="Disordered" evidence="1">
    <location>
        <begin position="167"/>
        <end position="189"/>
    </location>
</feature>
<name>A0A8H5M1G2_9AGAR</name>
<feature type="region of interest" description="Disordered" evidence="1">
    <location>
        <begin position="203"/>
        <end position="260"/>
    </location>
</feature>